<gene>
    <name evidence="1" type="ORF">GGE12_004609</name>
</gene>
<dbReference type="EMBL" id="JACIGM010000010">
    <property type="protein sequence ID" value="MBB4276812.1"/>
    <property type="molecule type" value="Genomic_DNA"/>
</dbReference>
<accession>A0A7W6RQY0</accession>
<evidence type="ECO:0000313" key="1">
    <source>
        <dbReference type="EMBL" id="MBB4276812.1"/>
    </source>
</evidence>
<evidence type="ECO:0000313" key="2">
    <source>
        <dbReference type="Proteomes" id="UP000533641"/>
    </source>
</evidence>
<dbReference type="Proteomes" id="UP000533641">
    <property type="component" value="Unassembled WGS sequence"/>
</dbReference>
<organism evidence="1 2">
    <name type="scientific">Rhizobium mongolense</name>
    <dbReference type="NCBI Taxonomy" id="57676"/>
    <lineage>
        <taxon>Bacteria</taxon>
        <taxon>Pseudomonadati</taxon>
        <taxon>Pseudomonadota</taxon>
        <taxon>Alphaproteobacteria</taxon>
        <taxon>Hyphomicrobiales</taxon>
        <taxon>Rhizobiaceae</taxon>
        <taxon>Rhizobium/Agrobacterium group</taxon>
        <taxon>Rhizobium</taxon>
    </lineage>
</organism>
<protein>
    <submittedName>
        <fullName evidence="1">Uncharacterized protein</fullName>
    </submittedName>
</protein>
<proteinExistence type="predicted"/>
<name>A0A7W6RQY0_9HYPH</name>
<reference evidence="1 2" key="1">
    <citation type="submission" date="2020-08" db="EMBL/GenBank/DDBJ databases">
        <title>Genomic Encyclopedia of Type Strains, Phase IV (KMG-V): Genome sequencing to study the core and pangenomes of soil and plant-associated prokaryotes.</title>
        <authorList>
            <person name="Whitman W."/>
        </authorList>
    </citation>
    <scope>NUCLEOTIDE SEQUENCE [LARGE SCALE GENOMIC DNA]</scope>
    <source>
        <strain evidence="1 2">SEMIA 402</strain>
    </source>
</reference>
<comment type="caution">
    <text evidence="1">The sequence shown here is derived from an EMBL/GenBank/DDBJ whole genome shotgun (WGS) entry which is preliminary data.</text>
</comment>
<sequence length="269" mass="30253">MRHPYRFPRKCEDKKALLGQILGETDVNGAFRTKIHIKEAFPEEILARNRLWINLIACEVGKAGSFKDGTHSIKPELLANSYEIQRPNAKNVSDGLWGVAITRQCQLSRIPAAAAIRTRDDFEQVTVRIFEIETASTVMVIGFAWLSLARISPVTKVSLSNSIEYRVEFCVADQEGVVLAYDLTFRIHIVEICIVVGRDHVERPPAPRRRQTQHIGQEICRGLTVSSRQDGMIEMDGHLGLHGNEAELQRGGFRRLTRPPASLFQAVTL</sequence>
<dbReference type="AlphaFoldDB" id="A0A7W6RQY0"/>